<name>A0A7S5DSC2_RHIRH</name>
<sequence length="193" mass="21965">MSSIDHNRPILKIIDSLRKSKGSLIPEAPNAPPKKVLGQSIIATRTTFSKELVHECAVRVIEHFGKHKNTALPNQLLAAVDDEKTRLDLKTWLCTYTRLKLSADGNTIVYDRDKSHQLREAMDNPYWKLAKAGKPRKSNDYNFIEELDAFIERSRRKLISGTPEKSLLQQIANARDAYRNKQDGLPSLEKKTT</sequence>
<accession>A0A7S5DSC2</accession>
<dbReference type="EMBL" id="MK318990">
    <property type="protein sequence ID" value="QCL10660.1"/>
    <property type="molecule type" value="Genomic_DNA"/>
</dbReference>
<protein>
    <submittedName>
        <fullName evidence="1">Uncharacterized protein</fullName>
    </submittedName>
</protein>
<evidence type="ECO:0000313" key="1">
    <source>
        <dbReference type="EMBL" id="QCL10660.1"/>
    </source>
</evidence>
<reference evidence="1" key="1">
    <citation type="submission" date="2018-12" db="EMBL/GenBank/DDBJ databases">
        <title>Three Rhizobium rhizogenes strains isolated from the same crown gall tumor carry diverse plasmids.</title>
        <authorList>
            <person name="Pulawska J."/>
            <person name="Kuzmanovic N."/>
        </authorList>
    </citation>
    <scope>NUCLEOTIDE SEQUENCE</scope>
    <source>
        <strain evidence="1">C6.5</strain>
        <plasmid evidence="1">pC6.5e</plasmid>
    </source>
</reference>
<organism evidence="1">
    <name type="scientific">Rhizobium rhizogenes</name>
    <name type="common">Agrobacterium rhizogenes</name>
    <dbReference type="NCBI Taxonomy" id="359"/>
    <lineage>
        <taxon>Bacteria</taxon>
        <taxon>Pseudomonadati</taxon>
        <taxon>Pseudomonadota</taxon>
        <taxon>Alphaproteobacteria</taxon>
        <taxon>Hyphomicrobiales</taxon>
        <taxon>Rhizobiaceae</taxon>
        <taxon>Rhizobium/Agrobacterium group</taxon>
        <taxon>Rhizobium</taxon>
    </lineage>
</organism>
<geneLocation type="plasmid" evidence="1">
    <name>pC6.5e</name>
</geneLocation>
<proteinExistence type="predicted"/>
<gene>
    <name evidence="1" type="ORF">C6.5e_764</name>
</gene>
<dbReference type="RefSeq" id="WP_200985544.1">
    <property type="nucleotide sequence ID" value="NZ_MK318990.1"/>
</dbReference>
<keyword evidence="1" id="KW-0614">Plasmid</keyword>
<dbReference type="AlphaFoldDB" id="A0A7S5DSC2"/>